<feature type="domain" description="O-acyltransferase WSD1-like N-terminal" evidence="13">
    <location>
        <begin position="4"/>
        <end position="256"/>
    </location>
</feature>
<comment type="similarity">
    <text evidence="3 11">Belongs to the long-chain O-acyltransferase family.</text>
</comment>
<dbReference type="GO" id="GO:0006071">
    <property type="term" value="P:glycerol metabolic process"/>
    <property type="evidence" value="ECO:0007669"/>
    <property type="project" value="UniProtKB-KW"/>
</dbReference>
<dbReference type="GO" id="GO:0001666">
    <property type="term" value="P:response to hypoxia"/>
    <property type="evidence" value="ECO:0007669"/>
    <property type="project" value="TreeGrafter"/>
</dbReference>
<evidence type="ECO:0000256" key="1">
    <source>
        <dbReference type="ARBA" id="ARBA00004771"/>
    </source>
</evidence>
<dbReference type="Pfam" id="PF03007">
    <property type="entry name" value="WS_DGAT_cat"/>
    <property type="match status" value="1"/>
</dbReference>
<evidence type="ECO:0000313" key="16">
    <source>
        <dbReference type="Proteomes" id="UP000282515"/>
    </source>
</evidence>
<evidence type="ECO:0000256" key="5">
    <source>
        <dbReference type="ARBA" id="ARBA00022516"/>
    </source>
</evidence>
<evidence type="ECO:0000259" key="14">
    <source>
        <dbReference type="Pfam" id="PF06974"/>
    </source>
</evidence>
<dbReference type="GO" id="GO:0019432">
    <property type="term" value="P:triglyceride biosynthetic process"/>
    <property type="evidence" value="ECO:0007669"/>
    <property type="project" value="UniProtKB-UniPathway"/>
</dbReference>
<dbReference type="SUPFAM" id="SSF52777">
    <property type="entry name" value="CoA-dependent acyltransferases"/>
    <property type="match status" value="1"/>
</dbReference>
<keyword evidence="8 11" id="KW-0443">Lipid metabolism</keyword>
<dbReference type="GO" id="GO:0051701">
    <property type="term" value="P:biological process involved in interaction with host"/>
    <property type="evidence" value="ECO:0007669"/>
    <property type="project" value="TreeGrafter"/>
</dbReference>
<evidence type="ECO:0000256" key="11">
    <source>
        <dbReference type="RuleBase" id="RU361241"/>
    </source>
</evidence>
<comment type="caution">
    <text evidence="15">The sequence shown here is derived from an EMBL/GenBank/DDBJ whole genome shotgun (WGS) entry which is preliminary data.</text>
</comment>
<comment type="pathway">
    <text evidence="1 11">Glycerolipid metabolism; triacylglycerol biosynthesis.</text>
</comment>
<evidence type="ECO:0000256" key="2">
    <source>
        <dbReference type="ARBA" id="ARBA00005189"/>
    </source>
</evidence>
<keyword evidence="9 11" id="KW-0012">Acyltransferase</keyword>
<dbReference type="InterPro" id="IPR045034">
    <property type="entry name" value="O-acyltransferase_WSD1-like"/>
</dbReference>
<protein>
    <recommendedName>
        <fullName evidence="4 11">Diacylglycerol O-acyltransferase</fullName>
        <ecNumber evidence="4 11">2.3.1.20</ecNumber>
    </recommendedName>
</protein>
<evidence type="ECO:0000256" key="12">
    <source>
        <dbReference type="SAM" id="MobiDB-lite"/>
    </source>
</evidence>
<evidence type="ECO:0000313" key="15">
    <source>
        <dbReference type="EMBL" id="RLV54816.1"/>
    </source>
</evidence>
<dbReference type="Proteomes" id="UP000282515">
    <property type="component" value="Unassembled WGS sequence"/>
</dbReference>
<keyword evidence="16" id="KW-1185">Reference proteome</keyword>
<keyword evidence="7 11" id="KW-0319">Glycerol metabolism</keyword>
<name>A0A3L8PHR0_9ACTN</name>
<proteinExistence type="inferred from homology"/>
<dbReference type="RefSeq" id="WP_121795312.1">
    <property type="nucleotide sequence ID" value="NZ_RDBF01000013.1"/>
</dbReference>
<dbReference type="InterPro" id="IPR004255">
    <property type="entry name" value="O-acyltransferase_WSD1_N"/>
</dbReference>
<dbReference type="InterPro" id="IPR014292">
    <property type="entry name" value="Acyl_transf_WS/DGAT"/>
</dbReference>
<evidence type="ECO:0000256" key="7">
    <source>
        <dbReference type="ARBA" id="ARBA00022798"/>
    </source>
</evidence>
<sequence length="472" mass="51579">MRRLSPLDALFLQRDSPESPRHIASLVLLKPGERPLDYDTLVQLISERLDLVPRYRQVPRPVPGALGLPVWVDDENFDVSLHVRRSTLPRPGTMEALHDLVGRLIARRLDHDRALWELYLIEGLEGGLTALLFKAHQALVDGSHTVDLAQVLLEDSADIRDLPHQEWTPRSTPNGVALALASVRDQVVHPATIVSNAAFRAERLLSRVPMPRPDPSRIGALDAPLSRHRRFATASASLDDLRRVRDEHGGTVNDVVLAAIAGALRGWLLTRAEPVSASTSFRAMVPMSVRLKGAEDDSLPTSLGSRVRGHLLSLPVGETNAVVRLHQVSYALKAHRETGDAVAAQTLADLPGFATSTFHAVGARVAENEASRGYQLVVTNVPGPQEPVFMGGQQLSEVYPAIPLTGRRPIAIGITTYQGRAYFGIVADREAVPDVDVLAQCVDEAVEELVEATSPRRRAPRGRQRPEKGGQR</sequence>
<evidence type="ECO:0000256" key="9">
    <source>
        <dbReference type="ARBA" id="ARBA00023315"/>
    </source>
</evidence>
<dbReference type="AlphaFoldDB" id="A0A3L8PHR0"/>
<dbReference type="GO" id="GO:0004144">
    <property type="term" value="F:diacylglycerol O-acyltransferase activity"/>
    <property type="evidence" value="ECO:0007669"/>
    <property type="project" value="UniProtKB-EC"/>
</dbReference>
<dbReference type="EMBL" id="RDBF01000013">
    <property type="protein sequence ID" value="RLV54816.1"/>
    <property type="molecule type" value="Genomic_DNA"/>
</dbReference>
<dbReference type="OrthoDB" id="9810950at2"/>
<dbReference type="GO" id="GO:0071731">
    <property type="term" value="P:response to nitric oxide"/>
    <property type="evidence" value="ECO:0007669"/>
    <property type="project" value="TreeGrafter"/>
</dbReference>
<keyword evidence="5 11" id="KW-0444">Lipid biosynthesis</keyword>
<comment type="catalytic activity">
    <reaction evidence="10 11">
        <text>an acyl-CoA + a 1,2-diacyl-sn-glycerol = a triacyl-sn-glycerol + CoA</text>
        <dbReference type="Rhea" id="RHEA:10868"/>
        <dbReference type="ChEBI" id="CHEBI:17815"/>
        <dbReference type="ChEBI" id="CHEBI:57287"/>
        <dbReference type="ChEBI" id="CHEBI:58342"/>
        <dbReference type="ChEBI" id="CHEBI:64615"/>
        <dbReference type="EC" id="2.3.1.20"/>
    </reaction>
</comment>
<dbReference type="NCBIfam" id="TIGR02946">
    <property type="entry name" value="acyl_WS_DGAT"/>
    <property type="match status" value="1"/>
</dbReference>
<dbReference type="Pfam" id="PF06974">
    <property type="entry name" value="WS_DGAT_C"/>
    <property type="match status" value="1"/>
</dbReference>
<accession>A0A3L8PHR0</accession>
<comment type="pathway">
    <text evidence="2">Lipid metabolism.</text>
</comment>
<reference evidence="15 16" key="1">
    <citation type="submission" date="2018-10" db="EMBL/GenBank/DDBJ databases">
        <title>Aeromicrobium sp. 9W16Y-2 whole genome shotgun sequence.</title>
        <authorList>
            <person name="Li F."/>
        </authorList>
    </citation>
    <scope>NUCLEOTIDE SEQUENCE [LARGE SCALE GENOMIC DNA]</scope>
    <source>
        <strain evidence="15 16">9W16Y-2</strain>
    </source>
</reference>
<dbReference type="PANTHER" id="PTHR31650">
    <property type="entry name" value="O-ACYLTRANSFERASE (WSD1-LIKE) FAMILY PROTEIN"/>
    <property type="match status" value="1"/>
</dbReference>
<evidence type="ECO:0000256" key="3">
    <source>
        <dbReference type="ARBA" id="ARBA00009587"/>
    </source>
</evidence>
<evidence type="ECO:0000256" key="8">
    <source>
        <dbReference type="ARBA" id="ARBA00023098"/>
    </source>
</evidence>
<feature type="domain" description="O-acyltransferase WSD1 C-terminal" evidence="14">
    <location>
        <begin position="304"/>
        <end position="449"/>
    </location>
</feature>
<dbReference type="InterPro" id="IPR009721">
    <property type="entry name" value="O-acyltransferase_WSD1_C"/>
</dbReference>
<dbReference type="GO" id="GO:0005886">
    <property type="term" value="C:plasma membrane"/>
    <property type="evidence" value="ECO:0007669"/>
    <property type="project" value="TreeGrafter"/>
</dbReference>
<evidence type="ECO:0000256" key="6">
    <source>
        <dbReference type="ARBA" id="ARBA00022679"/>
    </source>
</evidence>
<organism evidence="15 16">
    <name type="scientific">Aeromicrobium phragmitis</name>
    <dbReference type="NCBI Taxonomy" id="2478914"/>
    <lineage>
        <taxon>Bacteria</taxon>
        <taxon>Bacillati</taxon>
        <taxon>Actinomycetota</taxon>
        <taxon>Actinomycetes</taxon>
        <taxon>Propionibacteriales</taxon>
        <taxon>Nocardioidaceae</taxon>
        <taxon>Aeromicrobium</taxon>
    </lineage>
</organism>
<dbReference type="UniPathway" id="UPA00282"/>
<dbReference type="PANTHER" id="PTHR31650:SF1">
    <property type="entry name" value="WAX ESTER SYNTHASE_DIACYLGLYCEROL ACYLTRANSFERASE 4-RELATED"/>
    <property type="match status" value="1"/>
</dbReference>
<dbReference type="EC" id="2.3.1.20" evidence="4 11"/>
<evidence type="ECO:0000256" key="10">
    <source>
        <dbReference type="ARBA" id="ARBA00048109"/>
    </source>
</evidence>
<evidence type="ECO:0000259" key="13">
    <source>
        <dbReference type="Pfam" id="PF03007"/>
    </source>
</evidence>
<feature type="region of interest" description="Disordered" evidence="12">
    <location>
        <begin position="450"/>
        <end position="472"/>
    </location>
</feature>
<gene>
    <name evidence="15" type="ORF">D9V41_14580</name>
</gene>
<keyword evidence="6 11" id="KW-0808">Transferase</keyword>
<evidence type="ECO:0000256" key="4">
    <source>
        <dbReference type="ARBA" id="ARBA00013244"/>
    </source>
</evidence>